<dbReference type="AlphaFoldDB" id="A0A081DG67"/>
<organism evidence="3 4">
    <name type="scientific">Nonlabens ulvanivorans</name>
    <name type="common">Persicivirga ulvanivorans</name>
    <dbReference type="NCBI Taxonomy" id="906888"/>
    <lineage>
        <taxon>Bacteria</taxon>
        <taxon>Pseudomonadati</taxon>
        <taxon>Bacteroidota</taxon>
        <taxon>Flavobacteriia</taxon>
        <taxon>Flavobacteriales</taxon>
        <taxon>Flavobacteriaceae</taxon>
        <taxon>Nonlabens</taxon>
    </lineage>
</organism>
<sequence>MSKSMEDWFKEQDFNTTELPSGHRNRFLERLQATQEDEKVIPIDRDGQAEGHEDARKNPWFKWSLVAGLALLMGLAGFNLGSSNDTDLASVSPEMANAQDFFSSTIAEELKQLESESSPETERLIADTKVQLLELENDYQQLKLDLDNSGNSRKVIAAMIQNFQNRIALLEAALEHIESLKQLKLNTDATIL</sequence>
<reference evidence="3 4" key="1">
    <citation type="journal article" date="2014" name="Genome Announc.">
        <title>Draft Genome Sequences of Marine Flavobacterium Nonlabens Strains NR17, NR24, NR27, NR32, NR33, and Ara13.</title>
        <authorList>
            <person name="Nakanishi M."/>
            <person name="Meirelles P."/>
            <person name="Suzuki R."/>
            <person name="Takatani N."/>
            <person name="Mino S."/>
            <person name="Suda W."/>
            <person name="Oshima K."/>
            <person name="Hattori M."/>
            <person name="Ohkuma M."/>
            <person name="Hosokawa M."/>
            <person name="Miyashita K."/>
            <person name="Thompson F.L."/>
            <person name="Niwa A."/>
            <person name="Sawabe T."/>
            <person name="Sawabe T."/>
        </authorList>
    </citation>
    <scope>NUCLEOTIDE SEQUENCE [LARGE SCALE GENOMIC DNA]</scope>
    <source>
        <strain evidence="4">JCM19296</strain>
    </source>
</reference>
<name>A0A081DG67_NONUL</name>
<dbReference type="Proteomes" id="UP000028980">
    <property type="component" value="Unassembled WGS sequence"/>
</dbReference>
<feature type="compositionally biased region" description="Basic and acidic residues" evidence="2">
    <location>
        <begin position="1"/>
        <end position="13"/>
    </location>
</feature>
<protein>
    <recommendedName>
        <fullName evidence="5">Anti-sigma factor</fullName>
    </recommendedName>
</protein>
<comment type="caution">
    <text evidence="3">The sequence shown here is derived from an EMBL/GenBank/DDBJ whole genome shotgun (WGS) entry which is preliminary data.</text>
</comment>
<evidence type="ECO:0000256" key="1">
    <source>
        <dbReference type="SAM" id="Coils"/>
    </source>
</evidence>
<dbReference type="EMBL" id="BBLG01000015">
    <property type="protein sequence ID" value="GAK77913.1"/>
    <property type="molecule type" value="Genomic_DNA"/>
</dbReference>
<proteinExistence type="predicted"/>
<evidence type="ECO:0000256" key="2">
    <source>
        <dbReference type="SAM" id="MobiDB-lite"/>
    </source>
</evidence>
<feature type="coiled-coil region" evidence="1">
    <location>
        <begin position="125"/>
        <end position="180"/>
    </location>
</feature>
<accession>A0A081DG67</accession>
<evidence type="ECO:0000313" key="3">
    <source>
        <dbReference type="EMBL" id="GAK77913.1"/>
    </source>
</evidence>
<evidence type="ECO:0000313" key="4">
    <source>
        <dbReference type="Proteomes" id="UP000028980"/>
    </source>
</evidence>
<keyword evidence="1" id="KW-0175">Coiled coil</keyword>
<evidence type="ECO:0008006" key="5">
    <source>
        <dbReference type="Google" id="ProtNLM"/>
    </source>
</evidence>
<gene>
    <name evidence="3" type="ORF">JCM19296_3522</name>
</gene>
<feature type="region of interest" description="Disordered" evidence="2">
    <location>
        <begin position="1"/>
        <end position="22"/>
    </location>
</feature>